<reference evidence="1 2" key="1">
    <citation type="submission" date="2021-01" db="EMBL/GenBank/DDBJ databases">
        <title>Genomics of switchgrass bacterial isolates.</title>
        <authorList>
            <person name="Shade A."/>
        </authorList>
    </citation>
    <scope>NUCLEOTIDE SEQUENCE [LARGE SCALE GENOMIC DNA]</scope>
    <source>
        <strain evidence="1 2">PvP111</strain>
    </source>
</reference>
<comment type="caution">
    <text evidence="1">The sequence shown here is derived from an EMBL/GenBank/DDBJ whole genome shotgun (WGS) entry which is preliminary data.</text>
</comment>
<evidence type="ECO:0000313" key="1">
    <source>
        <dbReference type="EMBL" id="MBM7414200.1"/>
    </source>
</evidence>
<dbReference type="RefSeq" id="WP_307806158.1">
    <property type="nucleotide sequence ID" value="NZ_JAFBBK010000001.1"/>
</dbReference>
<name>A0ABS2KRF4_9NOCA</name>
<keyword evidence="2" id="KW-1185">Reference proteome</keyword>
<dbReference type="Proteomes" id="UP000703038">
    <property type="component" value="Unassembled WGS sequence"/>
</dbReference>
<dbReference type="EMBL" id="JAFBBK010000001">
    <property type="protein sequence ID" value="MBM7414200.1"/>
    <property type="molecule type" value="Genomic_DNA"/>
</dbReference>
<evidence type="ECO:0000313" key="2">
    <source>
        <dbReference type="Proteomes" id="UP000703038"/>
    </source>
</evidence>
<organism evidence="1 2">
    <name type="scientific">Rhodococcoides corynebacterioides</name>
    <dbReference type="NCBI Taxonomy" id="53972"/>
    <lineage>
        <taxon>Bacteria</taxon>
        <taxon>Bacillati</taxon>
        <taxon>Actinomycetota</taxon>
        <taxon>Actinomycetes</taxon>
        <taxon>Mycobacteriales</taxon>
        <taxon>Nocardiaceae</taxon>
        <taxon>Rhodococcoides</taxon>
    </lineage>
</organism>
<gene>
    <name evidence="1" type="ORF">JOE42_000933</name>
</gene>
<sequence>MIVIGAQAVYLHTGGVDVAIAEATKDSDVALDTRILGNDPKVDAAMKAANFILNPDTGQPGSWVSPDGIPVDLMVPEMLAGAGSRSVEMPPHDKMTARRAVGLEATVIDYSEMPVPSLDTFDRRVVTAKVAGPTALLVAKCHKIGERAANENPSRLVNKDAHDVYRILRKFPTEVLANKFTELLTDELAGTVSADALDYLQSLFGDGPEATGSVMAGRAEEGVGEPDEVSVSVSFLAADLVNAIRPSS</sequence>
<accession>A0ABS2KRF4</accession>
<proteinExistence type="predicted"/>
<protein>
    <submittedName>
        <fullName evidence="1">rRNA maturation protein Nop10</fullName>
    </submittedName>
</protein>